<protein>
    <submittedName>
        <fullName evidence="2">Hypp4393 protein</fullName>
    </submittedName>
</protein>
<evidence type="ECO:0000256" key="1">
    <source>
        <dbReference type="SAM" id="MobiDB-lite"/>
    </source>
</evidence>
<organism evidence="2 3">
    <name type="scientific">Branchiostoma lanceolatum</name>
    <name type="common">Common lancelet</name>
    <name type="synonym">Amphioxus lanceolatum</name>
    <dbReference type="NCBI Taxonomy" id="7740"/>
    <lineage>
        <taxon>Eukaryota</taxon>
        <taxon>Metazoa</taxon>
        <taxon>Chordata</taxon>
        <taxon>Cephalochordata</taxon>
        <taxon>Leptocardii</taxon>
        <taxon>Amphioxiformes</taxon>
        <taxon>Branchiostomatidae</taxon>
        <taxon>Branchiostoma</taxon>
    </lineage>
</organism>
<feature type="region of interest" description="Disordered" evidence="1">
    <location>
        <begin position="79"/>
        <end position="115"/>
    </location>
</feature>
<gene>
    <name evidence="2" type="primary">Hypp4393</name>
    <name evidence="2" type="ORF">BLAG_LOCUS22911</name>
</gene>
<dbReference type="AlphaFoldDB" id="A0A8K0EY32"/>
<accession>A0A8K0EY32</accession>
<feature type="region of interest" description="Disordered" evidence="1">
    <location>
        <begin position="205"/>
        <end position="228"/>
    </location>
</feature>
<dbReference type="OrthoDB" id="10025092at2759"/>
<proteinExistence type="predicted"/>
<feature type="compositionally biased region" description="Basic and acidic residues" evidence="1">
    <location>
        <begin position="85"/>
        <end position="97"/>
    </location>
</feature>
<name>A0A8K0EY32_BRALA</name>
<dbReference type="EMBL" id="OV696692">
    <property type="protein sequence ID" value="CAH1270710.1"/>
    <property type="molecule type" value="Genomic_DNA"/>
</dbReference>
<reference evidence="2" key="1">
    <citation type="submission" date="2022-01" db="EMBL/GenBank/DDBJ databases">
        <authorList>
            <person name="Braso-Vives M."/>
        </authorList>
    </citation>
    <scope>NUCLEOTIDE SEQUENCE</scope>
</reference>
<keyword evidence="3" id="KW-1185">Reference proteome</keyword>
<feature type="compositionally biased region" description="Basic and acidic residues" evidence="1">
    <location>
        <begin position="210"/>
        <end position="220"/>
    </location>
</feature>
<evidence type="ECO:0000313" key="3">
    <source>
        <dbReference type="Proteomes" id="UP000838412"/>
    </source>
</evidence>
<evidence type="ECO:0000313" key="2">
    <source>
        <dbReference type="EMBL" id="CAH1270710.1"/>
    </source>
</evidence>
<sequence length="247" mass="27791">MLEAVLPPTLTRLMFAAGGQAMPGSGLFCNYLTENAMRTLVVVTWISTLFPFLLAAPAPGADPRTTYKVSRWDEAWRPQRFGRSGRGDDTTTEDGWRPQRFGRGRHHEEGWRPQRFGRNGALAGLREMLDGEAFPLELQMTRSDLHHRDFPAMAVGYTRGAAPTSLRALPLLRLHDSGVLQLINGAKHPATNREIYPPSLRMIRAAPESPHGDQHHEESFPRPPSTDDWLAEIQRLGLRGRKRRDIS</sequence>
<dbReference type="Proteomes" id="UP000838412">
    <property type="component" value="Chromosome 7"/>
</dbReference>